<comment type="caution">
    <text evidence="3">The sequence shown here is derived from an EMBL/GenBank/DDBJ whole genome shotgun (WGS) entry which is preliminary data.</text>
</comment>
<evidence type="ECO:0000256" key="1">
    <source>
        <dbReference type="ARBA" id="ARBA00022801"/>
    </source>
</evidence>
<protein>
    <recommendedName>
        <fullName evidence="2">CN hydrolase domain-containing protein</fullName>
    </recommendedName>
</protein>
<feature type="domain" description="CN hydrolase" evidence="2">
    <location>
        <begin position="51"/>
        <end position="283"/>
    </location>
</feature>
<dbReference type="InterPro" id="IPR050345">
    <property type="entry name" value="Aliph_Amidase/BUP"/>
</dbReference>
<accession>A0A150GRB0</accession>
<dbReference type="PANTHER" id="PTHR43674">
    <property type="entry name" value="NITRILASE C965.09-RELATED"/>
    <property type="match status" value="1"/>
</dbReference>
<dbReference type="Gene3D" id="3.60.110.10">
    <property type="entry name" value="Carbon-nitrogen hydrolase"/>
    <property type="match status" value="1"/>
</dbReference>
<dbReference type="PROSITE" id="PS50263">
    <property type="entry name" value="CN_HYDROLASE"/>
    <property type="match status" value="1"/>
</dbReference>
<dbReference type="PANTHER" id="PTHR43674:SF16">
    <property type="entry name" value="CARBON-NITROGEN FAMILY, PUTATIVE (AFU_ORTHOLOGUE AFUA_5G02350)-RELATED"/>
    <property type="match status" value="1"/>
</dbReference>
<dbReference type="Pfam" id="PF00795">
    <property type="entry name" value="CN_hydrolase"/>
    <property type="match status" value="1"/>
</dbReference>
<dbReference type="STRING" id="33097.A0A150GRB0"/>
<keyword evidence="1" id="KW-0378">Hydrolase</keyword>
<keyword evidence="4" id="KW-1185">Reference proteome</keyword>
<reference evidence="4" key="1">
    <citation type="journal article" date="2016" name="Nat. Commun.">
        <title>The Gonium pectorale genome demonstrates co-option of cell cycle regulation during the evolution of multicellularity.</title>
        <authorList>
            <person name="Hanschen E.R."/>
            <person name="Marriage T.N."/>
            <person name="Ferris P.J."/>
            <person name="Hamaji T."/>
            <person name="Toyoda A."/>
            <person name="Fujiyama A."/>
            <person name="Neme R."/>
            <person name="Noguchi H."/>
            <person name="Minakuchi Y."/>
            <person name="Suzuki M."/>
            <person name="Kawai-Toyooka H."/>
            <person name="Smith D.R."/>
            <person name="Sparks H."/>
            <person name="Anderson J."/>
            <person name="Bakaric R."/>
            <person name="Luria V."/>
            <person name="Karger A."/>
            <person name="Kirschner M.W."/>
            <person name="Durand P.M."/>
            <person name="Michod R.E."/>
            <person name="Nozaki H."/>
            <person name="Olson B.J."/>
        </authorList>
    </citation>
    <scope>NUCLEOTIDE SEQUENCE [LARGE SCALE GENOMIC DNA]</scope>
    <source>
        <strain evidence="4">NIES-2863</strain>
    </source>
</reference>
<evidence type="ECO:0000313" key="4">
    <source>
        <dbReference type="Proteomes" id="UP000075714"/>
    </source>
</evidence>
<dbReference type="InterPro" id="IPR036526">
    <property type="entry name" value="C-N_Hydrolase_sf"/>
</dbReference>
<dbReference type="SUPFAM" id="SSF56317">
    <property type="entry name" value="Carbon-nitrogen hydrolase"/>
    <property type="match status" value="1"/>
</dbReference>
<organism evidence="3 4">
    <name type="scientific">Gonium pectorale</name>
    <name type="common">Green alga</name>
    <dbReference type="NCBI Taxonomy" id="33097"/>
    <lineage>
        <taxon>Eukaryota</taxon>
        <taxon>Viridiplantae</taxon>
        <taxon>Chlorophyta</taxon>
        <taxon>core chlorophytes</taxon>
        <taxon>Chlorophyceae</taxon>
        <taxon>CS clade</taxon>
        <taxon>Chlamydomonadales</taxon>
        <taxon>Volvocaceae</taxon>
        <taxon>Gonium</taxon>
    </lineage>
</organism>
<dbReference type="AlphaFoldDB" id="A0A150GRB0"/>
<proteinExistence type="predicted"/>
<dbReference type="Proteomes" id="UP000075714">
    <property type="component" value="Unassembled WGS sequence"/>
</dbReference>
<dbReference type="InterPro" id="IPR003010">
    <property type="entry name" value="C-N_Hydrolase"/>
</dbReference>
<name>A0A150GRB0_GONPE</name>
<sequence length="383" mass="40133">MSVQTLSYTWQRRLRRPLRRHVAAAALLLLAAAAVGGGLVHRGAFYQRPLTELLARQQRLAASCVVGQGMLPGSEAYLCLWQKTAERVAAGDHFVLWSEEVVIVNGDEEEEALLAAGRELLAGLGGGGAAGAASGGSLLGITYQKFGGSGLAAGRSSNHFVLLGPNGTTLWDYRKAYPVPFAPPACRCPYGLLAGGICFDLDRPQYIRAAGAAGADLLLQPSWTWGDVGPRHFAANSLRAIENGLTILRCSSSGVSGVIGPRGAAMHALPTGEREVMTMELLLEPHLPTAFARGGGWALEWANLAAAALLWGLAALPRSVLEGWLRGGRWQAGEWDEEEDAEPGSGCGAAAEAAPLHAAAASREGVTSSFTFLAQSRSSQSAV</sequence>
<dbReference type="OrthoDB" id="2019277at2759"/>
<evidence type="ECO:0000313" key="3">
    <source>
        <dbReference type="EMBL" id="KXZ52334.1"/>
    </source>
</evidence>
<dbReference type="GO" id="GO:0016811">
    <property type="term" value="F:hydrolase activity, acting on carbon-nitrogen (but not peptide) bonds, in linear amides"/>
    <property type="evidence" value="ECO:0007669"/>
    <property type="project" value="TreeGrafter"/>
</dbReference>
<dbReference type="EMBL" id="LSYV01000011">
    <property type="protein sequence ID" value="KXZ52334.1"/>
    <property type="molecule type" value="Genomic_DNA"/>
</dbReference>
<evidence type="ECO:0000259" key="2">
    <source>
        <dbReference type="PROSITE" id="PS50263"/>
    </source>
</evidence>
<gene>
    <name evidence="3" type="ORF">GPECTOR_10g966</name>
</gene>